<organism evidence="3 4">
    <name type="scientific">Podospora aff. communis PSN243</name>
    <dbReference type="NCBI Taxonomy" id="3040156"/>
    <lineage>
        <taxon>Eukaryota</taxon>
        <taxon>Fungi</taxon>
        <taxon>Dikarya</taxon>
        <taxon>Ascomycota</taxon>
        <taxon>Pezizomycotina</taxon>
        <taxon>Sordariomycetes</taxon>
        <taxon>Sordariomycetidae</taxon>
        <taxon>Sordariales</taxon>
        <taxon>Podosporaceae</taxon>
        <taxon>Podospora</taxon>
    </lineage>
</organism>
<keyword evidence="4" id="KW-1185">Reference proteome</keyword>
<feature type="compositionally biased region" description="Basic and acidic residues" evidence="2">
    <location>
        <begin position="169"/>
        <end position="187"/>
    </location>
</feature>
<evidence type="ECO:0000313" key="3">
    <source>
        <dbReference type="EMBL" id="KAK4456084.1"/>
    </source>
</evidence>
<dbReference type="AlphaFoldDB" id="A0AAV9H848"/>
<dbReference type="Pfam" id="PF06487">
    <property type="entry name" value="SAP18"/>
    <property type="match status" value="1"/>
</dbReference>
<accession>A0AAV9H848</accession>
<evidence type="ECO:0000256" key="2">
    <source>
        <dbReference type="SAM" id="MobiDB-lite"/>
    </source>
</evidence>
<comment type="similarity">
    <text evidence="1">Belongs to the SAP18 family.</text>
</comment>
<name>A0AAV9H848_9PEZI</name>
<dbReference type="InterPro" id="IPR010516">
    <property type="entry name" value="SAP18"/>
</dbReference>
<dbReference type="GO" id="GO:0005634">
    <property type="term" value="C:nucleus"/>
    <property type="evidence" value="ECO:0007669"/>
    <property type="project" value="TreeGrafter"/>
</dbReference>
<comment type="caution">
    <text evidence="3">The sequence shown here is derived from an EMBL/GenBank/DDBJ whole genome shotgun (WGS) entry which is preliminary data.</text>
</comment>
<protein>
    <submittedName>
        <fullName evidence="3">Histone deacetylase complex subunit SAP18</fullName>
    </submittedName>
</protein>
<sequence>MSTPSRSPSPPSDPTPSLLKLFIRTGSLHSPSEFTTPHLPPHIPLYTYPSTTLSDLTLQLASIAPSPLPSPCVGTRLVFRLIFSDTGRGPNQSPRYISKDIGTLVIGASEESDIDGYGDGGKTLDEARYIVGDYVSCAVLPPNEVTGEVVPASAIRGGRLGGGRGGGFADERRDSWGRGRGEFDRGRHGGRGFPEGEWRRGDRLPEVESGSGRGPR</sequence>
<dbReference type="EMBL" id="MU865913">
    <property type="protein sequence ID" value="KAK4456084.1"/>
    <property type="molecule type" value="Genomic_DNA"/>
</dbReference>
<reference evidence="3" key="2">
    <citation type="submission" date="2023-05" db="EMBL/GenBank/DDBJ databases">
        <authorList>
            <consortium name="Lawrence Berkeley National Laboratory"/>
            <person name="Steindorff A."/>
            <person name="Hensen N."/>
            <person name="Bonometti L."/>
            <person name="Westerberg I."/>
            <person name="Brannstrom I.O."/>
            <person name="Guillou S."/>
            <person name="Cros-Aarteil S."/>
            <person name="Calhoun S."/>
            <person name="Haridas S."/>
            <person name="Kuo A."/>
            <person name="Mondo S."/>
            <person name="Pangilinan J."/>
            <person name="Riley R."/>
            <person name="Labutti K."/>
            <person name="Andreopoulos B."/>
            <person name="Lipzen A."/>
            <person name="Chen C."/>
            <person name="Yanf M."/>
            <person name="Daum C."/>
            <person name="Ng V."/>
            <person name="Clum A."/>
            <person name="Ohm R."/>
            <person name="Martin F."/>
            <person name="Silar P."/>
            <person name="Natvig D."/>
            <person name="Lalanne C."/>
            <person name="Gautier V."/>
            <person name="Ament-Velasquez S.L."/>
            <person name="Kruys A."/>
            <person name="Hutchinson M.I."/>
            <person name="Powell A.J."/>
            <person name="Barry K."/>
            <person name="Miller A.N."/>
            <person name="Grigoriev I.V."/>
            <person name="Debuchy R."/>
            <person name="Gladieux P."/>
            <person name="Thoren M.H."/>
            <person name="Johannesson H."/>
        </authorList>
    </citation>
    <scope>NUCLEOTIDE SEQUENCE</scope>
    <source>
        <strain evidence="3">PSN243</strain>
    </source>
</reference>
<dbReference type="Proteomes" id="UP001321760">
    <property type="component" value="Unassembled WGS sequence"/>
</dbReference>
<dbReference type="Gene3D" id="3.10.20.550">
    <property type="entry name" value="ASAP complex, SAP18 subunit"/>
    <property type="match status" value="1"/>
</dbReference>
<evidence type="ECO:0000256" key="1">
    <source>
        <dbReference type="ARBA" id="ARBA00009143"/>
    </source>
</evidence>
<proteinExistence type="inferred from homology"/>
<gene>
    <name evidence="3" type="ORF">QBC34DRAFT_8956</name>
</gene>
<dbReference type="PANTHER" id="PTHR13082">
    <property type="entry name" value="SAP18"/>
    <property type="match status" value="1"/>
</dbReference>
<reference evidence="3" key="1">
    <citation type="journal article" date="2023" name="Mol. Phylogenet. Evol.">
        <title>Genome-scale phylogeny and comparative genomics of the fungal order Sordariales.</title>
        <authorList>
            <person name="Hensen N."/>
            <person name="Bonometti L."/>
            <person name="Westerberg I."/>
            <person name="Brannstrom I.O."/>
            <person name="Guillou S."/>
            <person name="Cros-Aarteil S."/>
            <person name="Calhoun S."/>
            <person name="Haridas S."/>
            <person name="Kuo A."/>
            <person name="Mondo S."/>
            <person name="Pangilinan J."/>
            <person name="Riley R."/>
            <person name="LaButti K."/>
            <person name="Andreopoulos B."/>
            <person name="Lipzen A."/>
            <person name="Chen C."/>
            <person name="Yan M."/>
            <person name="Daum C."/>
            <person name="Ng V."/>
            <person name="Clum A."/>
            <person name="Steindorff A."/>
            <person name="Ohm R.A."/>
            <person name="Martin F."/>
            <person name="Silar P."/>
            <person name="Natvig D.O."/>
            <person name="Lalanne C."/>
            <person name="Gautier V."/>
            <person name="Ament-Velasquez S.L."/>
            <person name="Kruys A."/>
            <person name="Hutchinson M.I."/>
            <person name="Powell A.J."/>
            <person name="Barry K."/>
            <person name="Miller A.N."/>
            <person name="Grigoriev I.V."/>
            <person name="Debuchy R."/>
            <person name="Gladieux P."/>
            <person name="Hiltunen Thoren M."/>
            <person name="Johannesson H."/>
        </authorList>
    </citation>
    <scope>NUCLEOTIDE SEQUENCE</scope>
    <source>
        <strain evidence="3">PSN243</strain>
    </source>
</reference>
<dbReference type="InterPro" id="IPR042534">
    <property type="entry name" value="SAP18_sf"/>
</dbReference>
<evidence type="ECO:0000313" key="4">
    <source>
        <dbReference type="Proteomes" id="UP001321760"/>
    </source>
</evidence>
<feature type="region of interest" description="Disordered" evidence="2">
    <location>
        <begin position="160"/>
        <end position="216"/>
    </location>
</feature>
<feature type="compositionally biased region" description="Basic and acidic residues" evidence="2">
    <location>
        <begin position="194"/>
        <end position="206"/>
    </location>
</feature>
<dbReference type="PANTHER" id="PTHR13082:SF0">
    <property type="entry name" value="HISTONE DEACETYLASE COMPLEX SUBUNIT SAP18"/>
    <property type="match status" value="1"/>
</dbReference>